<proteinExistence type="predicted"/>
<dbReference type="VEuPathDB" id="PlasmoDB:PYYM_1312000"/>
<evidence type="ECO:0000313" key="1">
    <source>
        <dbReference type="EMBL" id="CDU19770.1"/>
    </source>
</evidence>
<dbReference type="GeneID" id="34860094"/>
<dbReference type="OMA" id="EYEPYFG"/>
<dbReference type="Proteomes" id="UP000072874">
    <property type="component" value="Chromosome 13"/>
</dbReference>
<dbReference type="EMBL" id="LM993667">
    <property type="protein sequence ID" value="VTZ80527.1"/>
    <property type="molecule type" value="Genomic_DNA"/>
</dbReference>
<dbReference type="OrthoDB" id="374462at2759"/>
<sequence length="249" mass="29572">MVLVPQKLIVHYNHCSIKNVGETFIDYINVQLFFLKNVLKCPFIYLVEETHPISNYKGFPYAFNTLEGNILYGEDIVNYMKNLYLFDSVNYEAYYGIVSELKAILIYYLWEDKEIYNNFTKKIYRDNFFYLYYIYIIRKLKNENLEKCKTFGLDNHNFNIKRLKEILNILDSILCGDTGPQKEDSVCYFHSICFSILSIFYSIPSKFNSELLDTLMSKPNLINFVKNLNSIYNVWKNEKSFLLGVREIS</sequence>
<reference evidence="2" key="3">
    <citation type="submission" date="2014-05" db="EMBL/GenBank/DDBJ databases">
        <authorList>
            <person name="Aslett M.A."/>
            <person name="De Silva N."/>
        </authorList>
    </citation>
    <scope>NUCLEOTIDE SEQUENCE</scope>
    <source>
        <strain evidence="2">17X</strain>
    </source>
</reference>
<evidence type="ECO:0000313" key="3">
    <source>
        <dbReference type="Proteomes" id="UP000072874"/>
    </source>
</evidence>
<reference evidence="2" key="4">
    <citation type="submission" date="2019-05" db="EMBL/GenBank/DDBJ databases">
        <authorList>
            <consortium name="Pathogen Informatics"/>
        </authorList>
    </citation>
    <scope>NUCLEOTIDE SEQUENCE</scope>
    <source>
        <strain evidence="2">17X</strain>
    </source>
</reference>
<dbReference type="KEGG" id="pyo:PY17X_1315000"/>
<reference evidence="1" key="2">
    <citation type="submission" date="2014-05" db="EMBL/GenBank/DDBJ databases">
        <authorList>
            <person name="Aslett A.Martin."/>
            <person name="De Silva Nishadi"/>
        </authorList>
    </citation>
    <scope>NUCLEOTIDE SEQUENCE</scope>
    <source>
        <strain evidence="1">YM</strain>
    </source>
</reference>
<reference evidence="3 4" key="1">
    <citation type="journal article" date="2014" name="BMC Biol.">
        <title>A comprehensive evaluation of rodent malaria parasite genomes and gene expression.</title>
        <authorList>
            <person name="Otto T.D."/>
            <person name="Bohme U."/>
            <person name="Jackson A.P."/>
            <person name="Hunt M."/>
            <person name="Franke-Fayard B."/>
            <person name="Hoeijmakers W.A."/>
            <person name="Religa A.A."/>
            <person name="Robertson L."/>
            <person name="Sanders M."/>
            <person name="Ogun S.A."/>
            <person name="Cunningham D."/>
            <person name="Erhart A."/>
            <person name="Billker O."/>
            <person name="Khan S.M."/>
            <person name="Stunnenberg H.G."/>
            <person name="Langhorne J."/>
            <person name="Holder A.A."/>
            <person name="Waters A.P."/>
            <person name="Newbold C.I."/>
            <person name="Pain A."/>
            <person name="Berriman M."/>
            <person name="Janse C.J."/>
        </authorList>
    </citation>
    <scope>NUCLEOTIDE SEQUENCE [LARGE SCALE GENOMIC DNA]</scope>
    <source>
        <strain evidence="2 3">17X</strain>
        <strain evidence="1 4">YM</strain>
    </source>
</reference>
<dbReference type="Proteomes" id="UP000072904">
    <property type="component" value="Chromosome 13"/>
</dbReference>
<dbReference type="VEuPathDB" id="PlasmoDB:PY17X_1315000"/>
<organism evidence="1 4">
    <name type="scientific">Plasmodium yoelii</name>
    <dbReference type="NCBI Taxonomy" id="5861"/>
    <lineage>
        <taxon>Eukaryota</taxon>
        <taxon>Sar</taxon>
        <taxon>Alveolata</taxon>
        <taxon>Apicomplexa</taxon>
        <taxon>Aconoidasida</taxon>
        <taxon>Haemosporida</taxon>
        <taxon>Plasmodiidae</taxon>
        <taxon>Plasmodium</taxon>
        <taxon>Plasmodium (Vinckeia)</taxon>
    </lineage>
</organism>
<name>A0A077Y9D2_PLAYE</name>
<dbReference type="VEuPathDB" id="PlasmoDB:Py17XNL_001303016"/>
<dbReference type="EMBL" id="LK934641">
    <property type="protein sequence ID" value="CDU19770.1"/>
    <property type="molecule type" value="Genomic_DNA"/>
</dbReference>
<accession>A0A077Y9D2</accession>
<evidence type="ECO:0000313" key="4">
    <source>
        <dbReference type="Proteomes" id="UP000072904"/>
    </source>
</evidence>
<protein>
    <submittedName>
        <fullName evidence="1">Uncharacterized protein</fullName>
    </submittedName>
</protein>
<dbReference type="RefSeq" id="XP_022813530.1">
    <property type="nucleotide sequence ID" value="XM_022957047.1"/>
</dbReference>
<evidence type="ECO:0000313" key="2">
    <source>
        <dbReference type="EMBL" id="VTZ80527.1"/>
    </source>
</evidence>
<dbReference type="AlphaFoldDB" id="A0A077Y9D2"/>
<gene>
    <name evidence="2" type="ORF">PY17X_1315000</name>
    <name evidence="1" type="ORF">PYYM_1312000</name>
</gene>